<accession>A0A8K1CB24</accession>
<evidence type="ECO:0000313" key="4">
    <source>
        <dbReference type="Proteomes" id="UP000794436"/>
    </source>
</evidence>
<feature type="coiled-coil region" evidence="1">
    <location>
        <begin position="93"/>
        <end position="180"/>
    </location>
</feature>
<keyword evidence="4" id="KW-1185">Reference proteome</keyword>
<name>A0A8K1CB24_PYTOL</name>
<dbReference type="Proteomes" id="UP000794436">
    <property type="component" value="Unassembled WGS sequence"/>
</dbReference>
<dbReference type="EMBL" id="SPLM01000109">
    <property type="protein sequence ID" value="TMW59830.1"/>
    <property type="molecule type" value="Genomic_DNA"/>
</dbReference>
<proteinExistence type="predicted"/>
<comment type="caution">
    <text evidence="3">The sequence shown here is derived from an EMBL/GenBank/DDBJ whole genome shotgun (WGS) entry which is preliminary data.</text>
</comment>
<organism evidence="3 4">
    <name type="scientific">Pythium oligandrum</name>
    <name type="common">Mycoparasitic fungus</name>
    <dbReference type="NCBI Taxonomy" id="41045"/>
    <lineage>
        <taxon>Eukaryota</taxon>
        <taxon>Sar</taxon>
        <taxon>Stramenopiles</taxon>
        <taxon>Oomycota</taxon>
        <taxon>Peronosporomycetes</taxon>
        <taxon>Pythiales</taxon>
        <taxon>Pythiaceae</taxon>
        <taxon>Pythium</taxon>
    </lineage>
</organism>
<evidence type="ECO:0000256" key="2">
    <source>
        <dbReference type="SAM" id="MobiDB-lite"/>
    </source>
</evidence>
<protein>
    <submittedName>
        <fullName evidence="3">Uncharacterized protein</fullName>
    </submittedName>
</protein>
<feature type="compositionally biased region" description="Low complexity" evidence="2">
    <location>
        <begin position="40"/>
        <end position="49"/>
    </location>
</feature>
<evidence type="ECO:0000313" key="3">
    <source>
        <dbReference type="EMBL" id="TMW59830.1"/>
    </source>
</evidence>
<evidence type="ECO:0000256" key="1">
    <source>
        <dbReference type="SAM" id="Coils"/>
    </source>
</evidence>
<dbReference type="AlphaFoldDB" id="A0A8K1CB24"/>
<feature type="region of interest" description="Disordered" evidence="2">
    <location>
        <begin position="29"/>
        <end position="56"/>
    </location>
</feature>
<sequence>MEAELLRLEDDQETLRAILAMLDEEEASDMGSLLGDELFPSTASSSSPSTDEERSLEVRIRIPPALKMVVGETESPPQRIPRNRRWHYQKAEMQSLRDQVVQLEQVLTHLKNKQQSIVRNDDVSGNLWRAIAKRQQQQRHAAELENMKLKEEMERHSKIAKRTEGVLHKWSQRLQVLEDEEAHAPLSEPPMITSHAFGMEADLARQMQGMSLQNERATPSSVFESKTSSPQSDLMVLKDRVASIWSRLQAPAMQQPTSKSRASKSSALDLGISLTSQMEDASVSMMMSSSSDSTSIPTLEISAFQRPFAAPASLLRLFGRAATTSE</sequence>
<gene>
    <name evidence="3" type="ORF">Poli38472_004899</name>
</gene>
<keyword evidence="1" id="KW-0175">Coiled coil</keyword>
<reference evidence="3" key="1">
    <citation type="submission" date="2019-03" db="EMBL/GenBank/DDBJ databases">
        <title>Long read genome sequence of the mycoparasitic Pythium oligandrum ATCC 38472 isolated from sugarbeet rhizosphere.</title>
        <authorList>
            <person name="Gaulin E."/>
        </authorList>
    </citation>
    <scope>NUCLEOTIDE SEQUENCE</scope>
    <source>
        <strain evidence="3">ATCC 38472_TT</strain>
    </source>
</reference>